<evidence type="ECO:0000313" key="9">
    <source>
        <dbReference type="EMBL" id="TKC88673.1"/>
    </source>
</evidence>
<dbReference type="OrthoDB" id="9812221at2"/>
<feature type="transmembrane region" description="Helical" evidence="7">
    <location>
        <begin position="92"/>
        <end position="111"/>
    </location>
</feature>
<feature type="transmembrane region" description="Helical" evidence="7">
    <location>
        <begin position="387"/>
        <end position="407"/>
    </location>
</feature>
<dbReference type="PROSITE" id="PS50850">
    <property type="entry name" value="MFS"/>
    <property type="match status" value="1"/>
</dbReference>
<dbReference type="InterPro" id="IPR011701">
    <property type="entry name" value="MFS"/>
</dbReference>
<gene>
    <name evidence="9" type="ORF">FAZ69_13020</name>
</gene>
<dbReference type="GO" id="GO:0022857">
    <property type="term" value="F:transmembrane transporter activity"/>
    <property type="evidence" value="ECO:0007669"/>
    <property type="project" value="InterPro"/>
</dbReference>
<dbReference type="PANTHER" id="PTHR23501">
    <property type="entry name" value="MAJOR FACILITATOR SUPERFAMILY"/>
    <property type="match status" value="1"/>
</dbReference>
<protein>
    <recommendedName>
        <fullName evidence="6">MFS-type drug efflux transporter P55</fullName>
    </recommendedName>
</protein>
<evidence type="ECO:0000256" key="6">
    <source>
        <dbReference type="ARBA" id="ARBA00044273"/>
    </source>
</evidence>
<evidence type="ECO:0000256" key="2">
    <source>
        <dbReference type="ARBA" id="ARBA00022448"/>
    </source>
</evidence>
<feature type="transmembrane region" description="Helical" evidence="7">
    <location>
        <begin position="117"/>
        <end position="139"/>
    </location>
</feature>
<feature type="transmembrane region" description="Helical" evidence="7">
    <location>
        <begin position="221"/>
        <end position="248"/>
    </location>
</feature>
<feature type="domain" description="Major facilitator superfamily (MFS) profile" evidence="8">
    <location>
        <begin position="23"/>
        <end position="411"/>
    </location>
</feature>
<feature type="transmembrane region" description="Helical" evidence="7">
    <location>
        <begin position="65"/>
        <end position="85"/>
    </location>
</feature>
<keyword evidence="2" id="KW-0813">Transport</keyword>
<dbReference type="GO" id="GO:0012505">
    <property type="term" value="C:endomembrane system"/>
    <property type="evidence" value="ECO:0007669"/>
    <property type="project" value="UniProtKB-SubCell"/>
</dbReference>
<keyword evidence="4 7" id="KW-1133">Transmembrane helix</keyword>
<feature type="transmembrane region" description="Helical" evidence="7">
    <location>
        <begin position="182"/>
        <end position="200"/>
    </location>
</feature>
<dbReference type="Proteomes" id="UP000305539">
    <property type="component" value="Unassembled WGS sequence"/>
</dbReference>
<accession>A0A4U1I5P3</accession>
<evidence type="ECO:0000256" key="3">
    <source>
        <dbReference type="ARBA" id="ARBA00022692"/>
    </source>
</evidence>
<reference evidence="9 10" key="1">
    <citation type="submission" date="2019-04" db="EMBL/GenBank/DDBJ databases">
        <title>Trinickia sp. 7GSK02, isolated from subtropical forest soil.</title>
        <authorList>
            <person name="Gao Z.-H."/>
            <person name="Qiu L.-H."/>
        </authorList>
    </citation>
    <scope>NUCLEOTIDE SEQUENCE [LARGE SCALE GENOMIC DNA]</scope>
    <source>
        <strain evidence="9 10">7GSK02</strain>
    </source>
</reference>
<evidence type="ECO:0000259" key="8">
    <source>
        <dbReference type="PROSITE" id="PS50850"/>
    </source>
</evidence>
<dbReference type="PANTHER" id="PTHR23501:SF191">
    <property type="entry name" value="VACUOLAR BASIC AMINO ACID TRANSPORTER 4"/>
    <property type="match status" value="1"/>
</dbReference>
<sequence>MNQLSTLSDPAAAASHPKAGAAQGAVLLLGSSLTIMGAVMIAPILPKLAAEFVPGNPAAAGLVPLVATGPALAIAIVAPLAGWLADRIGRKALLLLATLVYGLAGAAPALLGGLGSILLARLALGAAEACVMTCCTTLIGDYWQGDMRVRYVNRQVVTIGVVGTLFFVIGGAAGEHSWRYPFYLYLLPLLLVPAIAALLWEPLRERRAAPAAAALSEGPAALSGASLAFLLATGYLLVCIGMVCSFVVPVQMPQLMIEIGEHSSTMIGMASGVGLLATLGGSIAWPWLRERIGRRLVNSLLLAMLAAGLYLLAQAHTVQAILVAVVIHGLGAGLLVPNAILPLMHKLTLSTRGRGLGGFTSALYLGQFVSPLVVLSCSAGFGGLRPAIVAIAAGAAAIALAWLIAALKSRDDA</sequence>
<dbReference type="SUPFAM" id="SSF103473">
    <property type="entry name" value="MFS general substrate transporter"/>
    <property type="match status" value="1"/>
</dbReference>
<keyword evidence="10" id="KW-1185">Reference proteome</keyword>
<keyword evidence="5 7" id="KW-0472">Membrane</keyword>
<evidence type="ECO:0000256" key="5">
    <source>
        <dbReference type="ARBA" id="ARBA00023136"/>
    </source>
</evidence>
<keyword evidence="3 7" id="KW-0812">Transmembrane</keyword>
<dbReference type="InterPro" id="IPR020846">
    <property type="entry name" value="MFS_dom"/>
</dbReference>
<dbReference type="AlphaFoldDB" id="A0A4U1I5P3"/>
<dbReference type="InterPro" id="IPR036259">
    <property type="entry name" value="MFS_trans_sf"/>
</dbReference>
<organism evidence="9 10">
    <name type="scientific">Trinickia terrae</name>
    <dbReference type="NCBI Taxonomy" id="2571161"/>
    <lineage>
        <taxon>Bacteria</taxon>
        <taxon>Pseudomonadati</taxon>
        <taxon>Pseudomonadota</taxon>
        <taxon>Betaproteobacteria</taxon>
        <taxon>Burkholderiales</taxon>
        <taxon>Burkholderiaceae</taxon>
        <taxon>Trinickia</taxon>
    </lineage>
</organism>
<feature type="transmembrane region" description="Helical" evidence="7">
    <location>
        <begin position="151"/>
        <end position="170"/>
    </location>
</feature>
<evidence type="ECO:0000313" key="10">
    <source>
        <dbReference type="Proteomes" id="UP000305539"/>
    </source>
</evidence>
<dbReference type="Pfam" id="PF07690">
    <property type="entry name" value="MFS_1"/>
    <property type="match status" value="1"/>
</dbReference>
<proteinExistence type="predicted"/>
<dbReference type="Gene3D" id="1.20.1250.20">
    <property type="entry name" value="MFS general substrate transporter like domains"/>
    <property type="match status" value="2"/>
</dbReference>
<feature type="transmembrane region" description="Helical" evidence="7">
    <location>
        <begin position="295"/>
        <end position="313"/>
    </location>
</feature>
<dbReference type="InterPro" id="IPR005829">
    <property type="entry name" value="Sugar_transporter_CS"/>
</dbReference>
<feature type="transmembrane region" description="Helical" evidence="7">
    <location>
        <begin position="362"/>
        <end position="381"/>
    </location>
</feature>
<feature type="transmembrane region" description="Helical" evidence="7">
    <location>
        <begin position="25"/>
        <end position="45"/>
    </location>
</feature>
<dbReference type="RefSeq" id="WP_136895059.1">
    <property type="nucleotide sequence ID" value="NZ_SWJE01000006.1"/>
</dbReference>
<dbReference type="GO" id="GO:0005886">
    <property type="term" value="C:plasma membrane"/>
    <property type="evidence" value="ECO:0007669"/>
    <property type="project" value="TreeGrafter"/>
</dbReference>
<comment type="subcellular location">
    <subcellularLocation>
        <location evidence="1">Endomembrane system</location>
        <topology evidence="1">Multi-pass membrane protein</topology>
    </subcellularLocation>
</comment>
<comment type="caution">
    <text evidence="9">The sequence shown here is derived from an EMBL/GenBank/DDBJ whole genome shotgun (WGS) entry which is preliminary data.</text>
</comment>
<evidence type="ECO:0000256" key="7">
    <source>
        <dbReference type="SAM" id="Phobius"/>
    </source>
</evidence>
<evidence type="ECO:0000256" key="4">
    <source>
        <dbReference type="ARBA" id="ARBA00022989"/>
    </source>
</evidence>
<dbReference type="EMBL" id="SWJE01000006">
    <property type="protein sequence ID" value="TKC88673.1"/>
    <property type="molecule type" value="Genomic_DNA"/>
</dbReference>
<dbReference type="PROSITE" id="PS00216">
    <property type="entry name" value="SUGAR_TRANSPORT_1"/>
    <property type="match status" value="1"/>
</dbReference>
<feature type="transmembrane region" description="Helical" evidence="7">
    <location>
        <begin position="319"/>
        <end position="341"/>
    </location>
</feature>
<feature type="transmembrane region" description="Helical" evidence="7">
    <location>
        <begin position="268"/>
        <end position="288"/>
    </location>
</feature>
<evidence type="ECO:0000256" key="1">
    <source>
        <dbReference type="ARBA" id="ARBA00004127"/>
    </source>
</evidence>
<name>A0A4U1I5P3_9BURK</name>